<proteinExistence type="predicted"/>
<evidence type="ECO:0000313" key="2">
    <source>
        <dbReference type="Proteomes" id="UP001448207"/>
    </source>
</evidence>
<sequence>MAKMVVDDTDAQLFLQFAKQIPASLDRENSISYYFIMDNVSIHTSKLLSYFLRTHTRHRYSVKRKPGLTADQAIECISICKYIKFDGSEPMKSGKLSINIPHCQLNILILNSIICLDETEIINRSLAREIGEYDIEYAQTLCKEFMSNCISAYNTVNKKLYRKCCGDCGYLEDSSISEDLSYYAGTKLYSHFGTRRLQRLLIKSSWKLYYTGIDQYAVD</sequence>
<protein>
    <recommendedName>
        <fullName evidence="3">Tc1-like transposase DDE domain-containing protein</fullName>
    </recommendedName>
</protein>
<keyword evidence="2" id="KW-1185">Reference proteome</keyword>
<dbReference type="Proteomes" id="UP001448207">
    <property type="component" value="Unassembled WGS sequence"/>
</dbReference>
<name>A0ABR3AGG6_PHYBL</name>
<dbReference type="EMBL" id="JBCLYO010000050">
    <property type="protein sequence ID" value="KAL0073838.1"/>
    <property type="molecule type" value="Genomic_DNA"/>
</dbReference>
<accession>A0ABR3AGG6</accession>
<organism evidence="1 2">
    <name type="scientific">Phycomyces blakesleeanus</name>
    <dbReference type="NCBI Taxonomy" id="4837"/>
    <lineage>
        <taxon>Eukaryota</taxon>
        <taxon>Fungi</taxon>
        <taxon>Fungi incertae sedis</taxon>
        <taxon>Mucoromycota</taxon>
        <taxon>Mucoromycotina</taxon>
        <taxon>Mucoromycetes</taxon>
        <taxon>Mucorales</taxon>
        <taxon>Phycomycetaceae</taxon>
        <taxon>Phycomyces</taxon>
    </lineage>
</organism>
<evidence type="ECO:0000313" key="1">
    <source>
        <dbReference type="EMBL" id="KAL0073838.1"/>
    </source>
</evidence>
<gene>
    <name evidence="1" type="ORF">J3Q64DRAFT_1704740</name>
</gene>
<comment type="caution">
    <text evidence="1">The sequence shown here is derived from an EMBL/GenBank/DDBJ whole genome shotgun (WGS) entry which is preliminary data.</text>
</comment>
<evidence type="ECO:0008006" key="3">
    <source>
        <dbReference type="Google" id="ProtNLM"/>
    </source>
</evidence>
<reference evidence="1 2" key="1">
    <citation type="submission" date="2024-04" db="EMBL/GenBank/DDBJ databases">
        <title>Symmetric and asymmetric DNA N6-adenine methylation regulates different biological responses in Mucorales.</title>
        <authorList>
            <consortium name="Lawrence Berkeley National Laboratory"/>
            <person name="Lax C."/>
            <person name="Mondo S.J."/>
            <person name="Osorio-Concepcion M."/>
            <person name="Muszewska A."/>
            <person name="Corrochano-Luque M."/>
            <person name="Gutierrez G."/>
            <person name="Riley R."/>
            <person name="Lipzen A."/>
            <person name="Guo J."/>
            <person name="Hundley H."/>
            <person name="Amirebrahimi M."/>
            <person name="Ng V."/>
            <person name="Lorenzo-Gutierrez D."/>
            <person name="Binder U."/>
            <person name="Yang J."/>
            <person name="Song Y."/>
            <person name="Canovas D."/>
            <person name="Navarro E."/>
            <person name="Freitag M."/>
            <person name="Gabaldon T."/>
            <person name="Grigoriev I.V."/>
            <person name="Corrochano L.M."/>
            <person name="Nicolas F.E."/>
            <person name="Garre V."/>
        </authorList>
    </citation>
    <scope>NUCLEOTIDE SEQUENCE [LARGE SCALE GENOMIC DNA]</scope>
    <source>
        <strain evidence="1 2">L51</strain>
    </source>
</reference>